<dbReference type="Proteomes" id="UP000782880">
    <property type="component" value="Unassembled WGS sequence"/>
</dbReference>
<dbReference type="InterPro" id="IPR010540">
    <property type="entry name" value="CmpB_TMEM229"/>
</dbReference>
<comment type="caution">
    <text evidence="2">The sequence shown here is derived from an EMBL/GenBank/DDBJ whole genome shotgun (WGS) entry which is preliminary data.</text>
</comment>
<sequence>MLEQISLFILGGSGYLAVELAWRGTSHWTMFLAGGICLCLLHRLAARQISLPAAAGAGAAGVSGLEVCIGLFCRELLHIRVWDYSAEWGNVAGLICPRYTFYWFLLCGWVVFVLRLAQQVFCSPVYCTRRTAAEY</sequence>
<keyword evidence="1" id="KW-0812">Transmembrane</keyword>
<gene>
    <name evidence="2" type="ORF">K8V20_13665</name>
</gene>
<evidence type="ECO:0000313" key="3">
    <source>
        <dbReference type="Proteomes" id="UP000782880"/>
    </source>
</evidence>
<dbReference type="AlphaFoldDB" id="A0A921ILS5"/>
<reference evidence="2" key="2">
    <citation type="submission" date="2021-09" db="EMBL/GenBank/DDBJ databases">
        <authorList>
            <person name="Gilroy R."/>
        </authorList>
    </citation>
    <scope>NUCLEOTIDE SEQUENCE</scope>
    <source>
        <strain evidence="2">ChiBcec21-2208</strain>
    </source>
</reference>
<evidence type="ECO:0000313" key="2">
    <source>
        <dbReference type="EMBL" id="HJG29675.1"/>
    </source>
</evidence>
<protein>
    <submittedName>
        <fullName evidence="2">ABC transporter permease</fullName>
    </submittedName>
</protein>
<feature type="transmembrane region" description="Helical" evidence="1">
    <location>
        <begin position="92"/>
        <end position="114"/>
    </location>
</feature>
<dbReference type="Pfam" id="PF06541">
    <property type="entry name" value="ABC_trans_CmpB"/>
    <property type="match status" value="1"/>
</dbReference>
<dbReference type="EMBL" id="DYVE01000345">
    <property type="protein sequence ID" value="HJG29675.1"/>
    <property type="molecule type" value="Genomic_DNA"/>
</dbReference>
<evidence type="ECO:0000256" key="1">
    <source>
        <dbReference type="SAM" id="Phobius"/>
    </source>
</evidence>
<feature type="transmembrane region" description="Helical" evidence="1">
    <location>
        <begin position="20"/>
        <end position="41"/>
    </location>
</feature>
<accession>A0A921ILS5</accession>
<keyword evidence="1" id="KW-0472">Membrane</keyword>
<organism evidence="2 3">
    <name type="scientific">Subdoligranulum variabile</name>
    <dbReference type="NCBI Taxonomy" id="214851"/>
    <lineage>
        <taxon>Bacteria</taxon>
        <taxon>Bacillati</taxon>
        <taxon>Bacillota</taxon>
        <taxon>Clostridia</taxon>
        <taxon>Eubacteriales</taxon>
        <taxon>Oscillospiraceae</taxon>
        <taxon>Subdoligranulum</taxon>
    </lineage>
</organism>
<proteinExistence type="predicted"/>
<name>A0A921ILS5_9FIRM</name>
<reference evidence="2" key="1">
    <citation type="journal article" date="2021" name="PeerJ">
        <title>Extensive microbial diversity within the chicken gut microbiome revealed by metagenomics and culture.</title>
        <authorList>
            <person name="Gilroy R."/>
            <person name="Ravi A."/>
            <person name="Getino M."/>
            <person name="Pursley I."/>
            <person name="Horton D.L."/>
            <person name="Alikhan N.F."/>
            <person name="Baker D."/>
            <person name="Gharbi K."/>
            <person name="Hall N."/>
            <person name="Watson M."/>
            <person name="Adriaenssens E.M."/>
            <person name="Foster-Nyarko E."/>
            <person name="Jarju S."/>
            <person name="Secka A."/>
            <person name="Antonio M."/>
            <person name="Oren A."/>
            <person name="Chaudhuri R.R."/>
            <person name="La Ragione R."/>
            <person name="Hildebrand F."/>
            <person name="Pallen M.J."/>
        </authorList>
    </citation>
    <scope>NUCLEOTIDE SEQUENCE</scope>
    <source>
        <strain evidence="2">ChiBcec21-2208</strain>
    </source>
</reference>
<keyword evidence="1" id="KW-1133">Transmembrane helix</keyword>
<feature type="transmembrane region" description="Helical" evidence="1">
    <location>
        <begin position="53"/>
        <end position="72"/>
    </location>
</feature>